<dbReference type="AlphaFoldDB" id="A0A1G2DEM2"/>
<keyword evidence="1" id="KW-0472">Membrane</keyword>
<evidence type="ECO:0000256" key="1">
    <source>
        <dbReference type="SAM" id="Phobius"/>
    </source>
</evidence>
<name>A0A1G2DEM2_9BACT</name>
<feature type="transmembrane region" description="Helical" evidence="1">
    <location>
        <begin position="21"/>
        <end position="45"/>
    </location>
</feature>
<proteinExistence type="predicted"/>
<evidence type="ECO:0000313" key="2">
    <source>
        <dbReference type="EMBL" id="OGZ11238.1"/>
    </source>
</evidence>
<sequence>MVNLLSPSEKKELLREHWLRFGIIVLCALFLLEILSVVYFTPAYYTLYLSTKGLEQNLSDLRSITPEGAKEAEADLALIKQQMALLKITEGVVDVPPSVLLQEIILQKPLGIDIASFSYVRTASAVNMQISGVALTQEDIFAFRRNVKANPRVLDFKYGGNYVTLKNDISFTATITFK</sequence>
<dbReference type="EMBL" id="MHLP01000039">
    <property type="protein sequence ID" value="OGZ11238.1"/>
    <property type="molecule type" value="Genomic_DNA"/>
</dbReference>
<accession>A0A1G2DEM2</accession>
<reference evidence="2 3" key="1">
    <citation type="journal article" date="2016" name="Nat. Commun.">
        <title>Thousands of microbial genomes shed light on interconnected biogeochemical processes in an aquifer system.</title>
        <authorList>
            <person name="Anantharaman K."/>
            <person name="Brown C.T."/>
            <person name="Hug L.A."/>
            <person name="Sharon I."/>
            <person name="Castelle C.J."/>
            <person name="Probst A.J."/>
            <person name="Thomas B.C."/>
            <person name="Singh A."/>
            <person name="Wilkins M.J."/>
            <person name="Karaoz U."/>
            <person name="Brodie E.L."/>
            <person name="Williams K.H."/>
            <person name="Hubbard S.S."/>
            <person name="Banfield J.F."/>
        </authorList>
    </citation>
    <scope>NUCLEOTIDE SEQUENCE [LARGE SCALE GENOMIC DNA]</scope>
</reference>
<protein>
    <submittedName>
        <fullName evidence="2">Uncharacterized protein</fullName>
    </submittedName>
</protein>
<evidence type="ECO:0000313" key="3">
    <source>
        <dbReference type="Proteomes" id="UP000178534"/>
    </source>
</evidence>
<dbReference type="Proteomes" id="UP000178534">
    <property type="component" value="Unassembled WGS sequence"/>
</dbReference>
<gene>
    <name evidence="2" type="ORF">A2942_00370</name>
</gene>
<keyword evidence="1" id="KW-0812">Transmembrane</keyword>
<dbReference type="STRING" id="1798665.A2942_00370"/>
<comment type="caution">
    <text evidence="2">The sequence shown here is derived from an EMBL/GenBank/DDBJ whole genome shotgun (WGS) entry which is preliminary data.</text>
</comment>
<organism evidence="2 3">
    <name type="scientific">Candidatus Lloydbacteria bacterium RIFCSPLOWO2_01_FULL_50_20</name>
    <dbReference type="NCBI Taxonomy" id="1798665"/>
    <lineage>
        <taxon>Bacteria</taxon>
        <taxon>Candidatus Lloydiibacteriota</taxon>
    </lineage>
</organism>
<keyword evidence="1" id="KW-1133">Transmembrane helix</keyword>